<evidence type="ECO:0008006" key="7">
    <source>
        <dbReference type="Google" id="ProtNLM"/>
    </source>
</evidence>
<protein>
    <recommendedName>
        <fullName evidence="7">Marine proteobacterial sortase target protein</fullName>
    </recommendedName>
</protein>
<feature type="domain" description="VIT" evidence="4">
    <location>
        <begin position="63"/>
        <end position="191"/>
    </location>
</feature>
<accession>A0A074MA34</accession>
<dbReference type="AlphaFoldDB" id="A0A074MA34"/>
<feature type="chain" id="PRO_5001697072" description="Marine proteobacterial sortase target protein" evidence="2">
    <location>
        <begin position="24"/>
        <end position="745"/>
    </location>
</feature>
<evidence type="ECO:0000259" key="3">
    <source>
        <dbReference type="PROSITE" id="PS50234"/>
    </source>
</evidence>
<keyword evidence="1" id="KW-0472">Membrane</keyword>
<dbReference type="Proteomes" id="UP000027647">
    <property type="component" value="Unassembled WGS sequence"/>
</dbReference>
<feature type="transmembrane region" description="Helical" evidence="1">
    <location>
        <begin position="699"/>
        <end position="721"/>
    </location>
</feature>
<evidence type="ECO:0000313" key="5">
    <source>
        <dbReference type="EMBL" id="KEO90289.1"/>
    </source>
</evidence>
<evidence type="ECO:0000256" key="1">
    <source>
        <dbReference type="SAM" id="Phobius"/>
    </source>
</evidence>
<dbReference type="Gene3D" id="3.40.50.410">
    <property type="entry name" value="von Willebrand factor, type A domain"/>
    <property type="match status" value="1"/>
</dbReference>
<dbReference type="EMBL" id="JMIW01000003">
    <property type="protein sequence ID" value="KEO90289.1"/>
    <property type="molecule type" value="Genomic_DNA"/>
</dbReference>
<sequence length="745" mass="79759">MGVLGVLALFSLTVISLSSRAVAGPAANSSAAQYNASTMPAPTTPQAERANFTQTSSDGGLMLRSSDGKGVAASVPAVRLGTDIVADVSGQTARVTVTQAFRNTSDEWMEATYLYPLPENGAVDTLQMVVGDRIFSGKIKPKEEAKQIYEEAKANGQKAGLVEQHRPNMFRNSIANVGPGETVLVQIEFQAPIQQIQGDYSLRMPLVVGPRYVAGTANAGGSLTRAALLAGSSDILAPTAEPDMVAKAGSGLNPVSITVNLDPGFTAQDISSPYHAVNVAGKGEKRTITLKDGAVPANRDFELRWSAGDAAPQLGLFKQAHGTLEYVMATITPPSTEPSDPVVPPREMIFVIDNSGSMAGDSMPAARRSLLYALETLRPQDRFNIIRFDHTMDELFVGAVPATDENIAIGKSFTHGLEADGGTEMLPALQAALSARASETHLRQIIFLTDGSLSNEADMMREITQSRGRSRVFMVGIGSAPNNYLMRRMAEAGRGTFTNVGYGDEAEPQMQRLLDRLSKPIATNLTASVSGGNLDLAPRDLPDLYAGEPLVLLGRTKNLAGTLTVSGTIAGKPWSQQVDLSEASQSDAVAKLWARRRIAEVEAERYSGETSYERADASIEELGMDFHLVTSRTSLIAVDETPSRPDGARLVREELPLLLPAGWDFDQLFGAQLSGAARDVPTRDSEERQQLQLPNTFTGYQLTLAIGLTLLLSGMAGAVWWRRERFAYRTGSNRTGGHGLQLAAH</sequence>
<dbReference type="PROSITE" id="PS50234">
    <property type="entry name" value="VWFA"/>
    <property type="match status" value="1"/>
</dbReference>
<dbReference type="NCBIfam" id="TIGR03788">
    <property type="entry name" value="marine_srt_targ"/>
    <property type="match status" value="1"/>
</dbReference>
<feature type="signal peptide" evidence="2">
    <location>
        <begin position="1"/>
        <end position="23"/>
    </location>
</feature>
<dbReference type="SMART" id="SM00327">
    <property type="entry name" value="VWA"/>
    <property type="match status" value="1"/>
</dbReference>
<dbReference type="SUPFAM" id="SSF53300">
    <property type="entry name" value="vWA-like"/>
    <property type="match status" value="1"/>
</dbReference>
<reference evidence="5 6" key="1">
    <citation type="submission" date="2014-04" db="EMBL/GenBank/DDBJ databases">
        <title>A comprehensive comparison of genomes of Erythrobacter spp. strains.</title>
        <authorList>
            <person name="Zheng Q."/>
        </authorList>
    </citation>
    <scope>NUCLEOTIDE SEQUENCE [LARGE SCALE GENOMIC DNA]</scope>
    <source>
        <strain evidence="5 6">DSM 6997</strain>
    </source>
</reference>
<comment type="caution">
    <text evidence="5">The sequence shown here is derived from an EMBL/GenBank/DDBJ whole genome shotgun (WGS) entry which is preliminary data.</text>
</comment>
<keyword evidence="1" id="KW-1133">Transmembrane helix</keyword>
<evidence type="ECO:0000256" key="2">
    <source>
        <dbReference type="SAM" id="SignalP"/>
    </source>
</evidence>
<dbReference type="PROSITE" id="PS51468">
    <property type="entry name" value="VIT"/>
    <property type="match status" value="1"/>
</dbReference>
<evidence type="ECO:0000259" key="4">
    <source>
        <dbReference type="PROSITE" id="PS51468"/>
    </source>
</evidence>
<dbReference type="OrthoDB" id="9784383at2"/>
<dbReference type="STRING" id="1044.EH31_09375"/>
<dbReference type="PANTHER" id="PTHR45737">
    <property type="entry name" value="VON WILLEBRAND FACTOR A DOMAIN-CONTAINING PROTEIN 5A"/>
    <property type="match status" value="1"/>
</dbReference>
<feature type="domain" description="VWFA" evidence="3">
    <location>
        <begin position="347"/>
        <end position="517"/>
    </location>
</feature>
<gene>
    <name evidence="5" type="ORF">EH31_09375</name>
</gene>
<dbReference type="PANTHER" id="PTHR45737:SF6">
    <property type="entry name" value="VON WILLEBRAND FACTOR A DOMAIN-CONTAINING PROTEIN 5A"/>
    <property type="match status" value="1"/>
</dbReference>
<dbReference type="eggNOG" id="COG2304">
    <property type="taxonomic scope" value="Bacteria"/>
</dbReference>
<dbReference type="InterPro" id="IPR036465">
    <property type="entry name" value="vWFA_dom_sf"/>
</dbReference>
<evidence type="ECO:0000313" key="6">
    <source>
        <dbReference type="Proteomes" id="UP000027647"/>
    </source>
</evidence>
<keyword evidence="1" id="KW-0812">Transmembrane</keyword>
<keyword evidence="6" id="KW-1185">Reference proteome</keyword>
<dbReference type="InterPro" id="IPR002035">
    <property type="entry name" value="VWF_A"/>
</dbReference>
<dbReference type="InterPro" id="IPR022440">
    <property type="entry name" value="CHP03788"/>
</dbReference>
<name>A0A074MA34_ERYLO</name>
<dbReference type="Pfam" id="PF08487">
    <property type="entry name" value="VIT"/>
    <property type="match status" value="1"/>
</dbReference>
<dbReference type="SMART" id="SM00609">
    <property type="entry name" value="VIT"/>
    <property type="match status" value="1"/>
</dbReference>
<organism evidence="5 6">
    <name type="scientific">Erythrobacter longus</name>
    <dbReference type="NCBI Taxonomy" id="1044"/>
    <lineage>
        <taxon>Bacteria</taxon>
        <taxon>Pseudomonadati</taxon>
        <taxon>Pseudomonadota</taxon>
        <taxon>Alphaproteobacteria</taxon>
        <taxon>Sphingomonadales</taxon>
        <taxon>Erythrobacteraceae</taxon>
        <taxon>Erythrobacter/Porphyrobacter group</taxon>
        <taxon>Erythrobacter</taxon>
    </lineage>
</organism>
<proteinExistence type="predicted"/>
<dbReference type="Pfam" id="PF13768">
    <property type="entry name" value="VWA_3"/>
    <property type="match status" value="1"/>
</dbReference>
<dbReference type="InterPro" id="IPR013694">
    <property type="entry name" value="VIT"/>
</dbReference>
<keyword evidence="2" id="KW-0732">Signal</keyword>